<dbReference type="EMBL" id="BJYT01000034">
    <property type="protein sequence ID" value="GEO11978.1"/>
    <property type="molecule type" value="Genomic_DNA"/>
</dbReference>
<dbReference type="OrthoDB" id="9803241at2"/>
<evidence type="ECO:0000259" key="1">
    <source>
        <dbReference type="Pfam" id="PF04101"/>
    </source>
</evidence>
<dbReference type="Proteomes" id="UP000321513">
    <property type="component" value="Unassembled WGS sequence"/>
</dbReference>
<evidence type="ECO:0000313" key="2">
    <source>
        <dbReference type="EMBL" id="GEO11978.1"/>
    </source>
</evidence>
<reference evidence="2 3" key="1">
    <citation type="submission" date="2019-07" db="EMBL/GenBank/DDBJ databases">
        <title>Whole genome shotgun sequence of Segetibacter aerophilus NBRC 106135.</title>
        <authorList>
            <person name="Hosoyama A."/>
            <person name="Uohara A."/>
            <person name="Ohji S."/>
            <person name="Ichikawa N."/>
        </authorList>
    </citation>
    <scope>NUCLEOTIDE SEQUENCE [LARGE SCALE GENOMIC DNA]</scope>
    <source>
        <strain evidence="2 3">NBRC 106135</strain>
    </source>
</reference>
<dbReference type="PANTHER" id="PTHR21015">
    <property type="entry name" value="UDP-N-ACETYLGLUCOSAMINE--N-ACETYLMURAMYL-(PENTAPEPTIDE) PYROPHOSPHORYL-UNDECAPRENOL N-ACETYLGLUCOSAMINE TRANSFERASE 1"/>
    <property type="match status" value="1"/>
</dbReference>
<comment type="caution">
    <text evidence="2">The sequence shown here is derived from an EMBL/GenBank/DDBJ whole genome shotgun (WGS) entry which is preliminary data.</text>
</comment>
<sequence length="367" mass="41749">MSITPKINIKILVAPLDWGLGHATRCIPLITELLKLGCKVIIAAEGVQENLLKQEFPDLAFVHLPGYRIKYSSTERFFSSKIILQLPKIFRVITKEKRWLKRFLAHTPVDAVISDNRYGFQHGGIPCIFITHQLLIKAPFALAERILQQLNYSLIQNFTACWIPDEKGQVNLGGELSHPKYPPKLPVEYLGGLSRLRKQADYVTKYDLLVILSGPEPQRTLLEKKMLAELDAFSGVVLFVRGLPGHEKLPTVRGNVTVKNHLASKELEAAFSSSDLIISRSGYTTLMDICKLQKRSILIPTPGQTEQEYLAKHFEQQRWAVSVSQQDFSLQKLLDRAERFEYKLPQLEMLSYKAVVEDFVRTLNPNL</sequence>
<dbReference type="Pfam" id="PF04101">
    <property type="entry name" value="Glyco_tran_28_C"/>
    <property type="match status" value="1"/>
</dbReference>
<evidence type="ECO:0000313" key="3">
    <source>
        <dbReference type="Proteomes" id="UP000321513"/>
    </source>
</evidence>
<dbReference type="SUPFAM" id="SSF53756">
    <property type="entry name" value="UDP-Glycosyltransferase/glycogen phosphorylase"/>
    <property type="match status" value="1"/>
</dbReference>
<protein>
    <submittedName>
        <fullName evidence="2">Glycosyl transferase</fullName>
    </submittedName>
</protein>
<gene>
    <name evidence="2" type="ORF">SAE01_44740</name>
</gene>
<organism evidence="2 3">
    <name type="scientific">Segetibacter aerophilus</name>
    <dbReference type="NCBI Taxonomy" id="670293"/>
    <lineage>
        <taxon>Bacteria</taxon>
        <taxon>Pseudomonadati</taxon>
        <taxon>Bacteroidota</taxon>
        <taxon>Chitinophagia</taxon>
        <taxon>Chitinophagales</taxon>
        <taxon>Chitinophagaceae</taxon>
        <taxon>Segetibacter</taxon>
    </lineage>
</organism>
<dbReference type="InterPro" id="IPR007235">
    <property type="entry name" value="Glyco_trans_28_C"/>
</dbReference>
<keyword evidence="2" id="KW-0808">Transferase</keyword>
<feature type="domain" description="Glycosyl transferase family 28 C-terminal" evidence="1">
    <location>
        <begin position="265"/>
        <end position="339"/>
    </location>
</feature>
<dbReference type="GO" id="GO:0016758">
    <property type="term" value="F:hexosyltransferase activity"/>
    <property type="evidence" value="ECO:0007669"/>
    <property type="project" value="InterPro"/>
</dbReference>
<dbReference type="PANTHER" id="PTHR21015:SF22">
    <property type="entry name" value="GLYCOSYLTRANSFERASE"/>
    <property type="match status" value="1"/>
</dbReference>
<dbReference type="RefSeq" id="WP_147206103.1">
    <property type="nucleotide sequence ID" value="NZ_BJYT01000034.1"/>
</dbReference>
<name>A0A512BJ34_9BACT</name>
<accession>A0A512BJ34</accession>
<proteinExistence type="predicted"/>
<keyword evidence="3" id="KW-1185">Reference proteome</keyword>
<dbReference type="Gene3D" id="3.40.50.2000">
    <property type="entry name" value="Glycogen Phosphorylase B"/>
    <property type="match status" value="1"/>
</dbReference>
<dbReference type="AlphaFoldDB" id="A0A512BJ34"/>